<comment type="caution">
    <text evidence="3">The sequence shown here is derived from an EMBL/GenBank/DDBJ whole genome shotgun (WGS) entry which is preliminary data.</text>
</comment>
<keyword evidence="2" id="KW-0472">Membrane</keyword>
<protein>
    <submittedName>
        <fullName evidence="3">Uncharacterized protein</fullName>
    </submittedName>
</protein>
<evidence type="ECO:0000256" key="1">
    <source>
        <dbReference type="SAM" id="MobiDB-lite"/>
    </source>
</evidence>
<accession>A0AAW0AUM4</accession>
<dbReference type="EMBL" id="JAWWNJ010000051">
    <property type="protein sequence ID" value="KAK7016306.1"/>
    <property type="molecule type" value="Genomic_DNA"/>
</dbReference>
<organism evidence="3 4">
    <name type="scientific">Favolaschia claudopus</name>
    <dbReference type="NCBI Taxonomy" id="2862362"/>
    <lineage>
        <taxon>Eukaryota</taxon>
        <taxon>Fungi</taxon>
        <taxon>Dikarya</taxon>
        <taxon>Basidiomycota</taxon>
        <taxon>Agaricomycotina</taxon>
        <taxon>Agaricomycetes</taxon>
        <taxon>Agaricomycetidae</taxon>
        <taxon>Agaricales</taxon>
        <taxon>Marasmiineae</taxon>
        <taxon>Mycenaceae</taxon>
        <taxon>Favolaschia</taxon>
    </lineage>
</organism>
<feature type="compositionally biased region" description="Polar residues" evidence="1">
    <location>
        <begin position="96"/>
        <end position="108"/>
    </location>
</feature>
<feature type="transmembrane region" description="Helical" evidence="2">
    <location>
        <begin position="229"/>
        <end position="251"/>
    </location>
</feature>
<evidence type="ECO:0000313" key="4">
    <source>
        <dbReference type="Proteomes" id="UP001362999"/>
    </source>
</evidence>
<name>A0AAW0AUM4_9AGAR</name>
<evidence type="ECO:0000256" key="2">
    <source>
        <dbReference type="SAM" id="Phobius"/>
    </source>
</evidence>
<keyword evidence="2" id="KW-0812">Transmembrane</keyword>
<dbReference type="AlphaFoldDB" id="A0AAW0AUM4"/>
<keyword evidence="4" id="KW-1185">Reference proteome</keyword>
<sequence length="258" mass="29065">MVVVLYSSHASRQTLVVATGTVVEVDADTRRGRSLCRIRTRRADERTLLGELCRGRAQLNVLRYVDARIQYYAYVLLALTLPSTLLCAPDGRNAVSSGAPQTDASTQPALGDDDDPTTTVFHHTLRLRPDCDNPARFVRVNSRWAWGPGHRLLWALPLPSSYPPPSIGARHLSHRRPVLAFVYFDFSLRSTRRRTLRAMVSRFGLGTRTPVALGISPFLRLTLPRLRRFASRALTLTALHFIRLFFFSTWIRTGRIAA</sequence>
<reference evidence="3 4" key="1">
    <citation type="journal article" date="2024" name="J Genomics">
        <title>Draft genome sequencing and assembly of Favolaschia claudopus CIRM-BRFM 2984 isolated from oak limbs.</title>
        <authorList>
            <person name="Navarro D."/>
            <person name="Drula E."/>
            <person name="Chaduli D."/>
            <person name="Cazenave R."/>
            <person name="Ahrendt S."/>
            <person name="Wang J."/>
            <person name="Lipzen A."/>
            <person name="Daum C."/>
            <person name="Barry K."/>
            <person name="Grigoriev I.V."/>
            <person name="Favel A."/>
            <person name="Rosso M.N."/>
            <person name="Martin F."/>
        </authorList>
    </citation>
    <scope>NUCLEOTIDE SEQUENCE [LARGE SCALE GENOMIC DNA]</scope>
    <source>
        <strain evidence="3 4">CIRM-BRFM 2984</strain>
    </source>
</reference>
<gene>
    <name evidence="3" type="ORF">R3P38DRAFT_3568933</name>
</gene>
<evidence type="ECO:0000313" key="3">
    <source>
        <dbReference type="EMBL" id="KAK7016306.1"/>
    </source>
</evidence>
<proteinExistence type="predicted"/>
<keyword evidence="2" id="KW-1133">Transmembrane helix</keyword>
<feature type="region of interest" description="Disordered" evidence="1">
    <location>
        <begin position="96"/>
        <end position="115"/>
    </location>
</feature>
<dbReference type="Proteomes" id="UP001362999">
    <property type="component" value="Unassembled WGS sequence"/>
</dbReference>